<name>A0A328AVQ5_9CAUL</name>
<dbReference type="Gene3D" id="3.40.50.2300">
    <property type="match status" value="1"/>
</dbReference>
<dbReference type="GO" id="GO:0000160">
    <property type="term" value="P:phosphorelay signal transduction system"/>
    <property type="evidence" value="ECO:0007669"/>
    <property type="project" value="InterPro"/>
</dbReference>
<protein>
    <submittedName>
        <fullName evidence="4">Response regulator</fullName>
    </submittedName>
</protein>
<evidence type="ECO:0000256" key="2">
    <source>
        <dbReference type="PROSITE-ProRule" id="PRU00169"/>
    </source>
</evidence>
<dbReference type="SUPFAM" id="SSF52172">
    <property type="entry name" value="CheY-like"/>
    <property type="match status" value="1"/>
</dbReference>
<dbReference type="PROSITE" id="PS50110">
    <property type="entry name" value="RESPONSE_REGULATORY"/>
    <property type="match status" value="1"/>
</dbReference>
<dbReference type="InterPro" id="IPR011006">
    <property type="entry name" value="CheY-like_superfamily"/>
</dbReference>
<reference evidence="5" key="1">
    <citation type="submission" date="2018-05" db="EMBL/GenBank/DDBJ databases">
        <authorList>
            <person name="Li X."/>
        </authorList>
    </citation>
    <scope>NUCLEOTIDE SEQUENCE [LARGE SCALE GENOMIC DNA]</scope>
    <source>
        <strain evidence="5">YIM 73061</strain>
    </source>
</reference>
<dbReference type="EMBL" id="QFYR01000001">
    <property type="protein sequence ID" value="RAK57008.1"/>
    <property type="molecule type" value="Genomic_DNA"/>
</dbReference>
<sequence length="127" mass="13688">MTDTPPILILAVDDEILVLDLIASSLEDGGYSVLQASDAEEAFQTLEHRSADLGGLVTDVNLGRSRYSGWDIGRRARELRPDMPIVYVTGDSAQDWPSKGVPHSVVVMKPFAPAELVVAIASLRKVG</sequence>
<dbReference type="SMART" id="SM00448">
    <property type="entry name" value="REC"/>
    <property type="match status" value="1"/>
</dbReference>
<dbReference type="InterPro" id="IPR001789">
    <property type="entry name" value="Sig_transdc_resp-reg_receiver"/>
</dbReference>
<evidence type="ECO:0000259" key="3">
    <source>
        <dbReference type="PROSITE" id="PS50110"/>
    </source>
</evidence>
<keyword evidence="1 2" id="KW-0597">Phosphoprotein</keyword>
<accession>A0A328AVQ5</accession>
<proteinExistence type="predicted"/>
<dbReference type="AlphaFoldDB" id="A0A328AVQ5"/>
<gene>
    <name evidence="4" type="ORF">DJ018_03330</name>
</gene>
<dbReference type="Proteomes" id="UP000249725">
    <property type="component" value="Unassembled WGS sequence"/>
</dbReference>
<dbReference type="InterPro" id="IPR050595">
    <property type="entry name" value="Bact_response_regulator"/>
</dbReference>
<organism evidence="4 5">
    <name type="scientific">Phenylobacterium deserti</name>
    <dbReference type="NCBI Taxonomy" id="1914756"/>
    <lineage>
        <taxon>Bacteria</taxon>
        <taxon>Pseudomonadati</taxon>
        <taxon>Pseudomonadota</taxon>
        <taxon>Alphaproteobacteria</taxon>
        <taxon>Caulobacterales</taxon>
        <taxon>Caulobacteraceae</taxon>
        <taxon>Phenylobacterium</taxon>
    </lineage>
</organism>
<feature type="modified residue" description="4-aspartylphosphate" evidence="2">
    <location>
        <position position="59"/>
    </location>
</feature>
<dbReference type="RefSeq" id="WP_111513460.1">
    <property type="nucleotide sequence ID" value="NZ_QFYR01000001.1"/>
</dbReference>
<feature type="domain" description="Response regulatory" evidence="3">
    <location>
        <begin position="8"/>
        <end position="124"/>
    </location>
</feature>
<keyword evidence="5" id="KW-1185">Reference proteome</keyword>
<evidence type="ECO:0000256" key="1">
    <source>
        <dbReference type="ARBA" id="ARBA00022553"/>
    </source>
</evidence>
<evidence type="ECO:0000313" key="5">
    <source>
        <dbReference type="Proteomes" id="UP000249725"/>
    </source>
</evidence>
<comment type="caution">
    <text evidence="4">The sequence shown here is derived from an EMBL/GenBank/DDBJ whole genome shotgun (WGS) entry which is preliminary data.</text>
</comment>
<dbReference type="PANTHER" id="PTHR44591">
    <property type="entry name" value="STRESS RESPONSE REGULATOR PROTEIN 1"/>
    <property type="match status" value="1"/>
</dbReference>
<dbReference type="Pfam" id="PF00072">
    <property type="entry name" value="Response_reg"/>
    <property type="match status" value="1"/>
</dbReference>
<evidence type="ECO:0000313" key="4">
    <source>
        <dbReference type="EMBL" id="RAK57008.1"/>
    </source>
</evidence>
<dbReference type="PANTHER" id="PTHR44591:SF21">
    <property type="entry name" value="TWO-COMPONENT RESPONSE REGULATOR"/>
    <property type="match status" value="1"/>
</dbReference>
<dbReference type="OrthoDB" id="7210814at2"/>